<protein>
    <submittedName>
        <fullName evidence="2">Uncharacterized protein</fullName>
    </submittedName>
</protein>
<sequence length="490" mass="57822">MDSTSVSELFYTRLYRWLLREMYDEVVCDFPLLRRIKAASALEILEVMGQIPEEKQLRLANTIIRKVYQQQHNNILDKIDEPWNENDEATWRDFNERARTTNRYKWLKEFRVFEALFPINLRLLKETIIQKLNSNSSFVFEDEGYQMISMFELNSWKIETKIELHEPPRQILKYYYIISSNEWLLTVENLDLFSYFGISSPWDLFSMQDSSNTADVISTSCQRFIQALPQLLESIGQPEIKKEEAKLYKMRVISGALKEQFKKQYFHWSLSDATREVNESFPFLRKINNNWAADALTAMISLKKLEQLKASQALVKYANWDSLDSENILMDNEMSILYNTRCKEIRSESTDTSLSSYRQVLTIKRKQLRNLIKTKIKPIVGSVIESDRDCWKHQVKFDNWQIITYVELDDDRLSYWHHISDAETGIFVMGTTHILGWLGIGETYWNIFTDADAFNAIEALFSVCEHFMKALPIILNNLDPHQAIQVYRES</sequence>
<evidence type="ECO:0000313" key="2">
    <source>
        <dbReference type="EMBL" id="KIE10465.1"/>
    </source>
</evidence>
<gene>
    <name evidence="2" type="ORF">DA73_0218095</name>
    <name evidence="1" type="ORF">DA73_0400013845</name>
</gene>
<comment type="caution">
    <text evidence="2">The sequence shown here is derived from an EMBL/GenBank/DDBJ whole genome shotgun (WGS) entry which is preliminary data.</text>
</comment>
<name>A0A0C1RE44_9CYAN</name>
<organism evidence="2">
    <name type="scientific">Tolypothrix bouteillei VB521301</name>
    <dbReference type="NCBI Taxonomy" id="1479485"/>
    <lineage>
        <taxon>Bacteria</taxon>
        <taxon>Bacillati</taxon>
        <taxon>Cyanobacteriota</taxon>
        <taxon>Cyanophyceae</taxon>
        <taxon>Nostocales</taxon>
        <taxon>Tolypothrichaceae</taxon>
        <taxon>Tolypothrix</taxon>
    </lineage>
</organism>
<evidence type="ECO:0000313" key="1">
    <source>
        <dbReference type="EMBL" id="KAF3886437.1"/>
    </source>
</evidence>
<accession>A0A0C1RE44</accession>
<dbReference type="EMBL" id="JHEG02000048">
    <property type="protein sequence ID" value="KIE10465.1"/>
    <property type="molecule type" value="Genomic_DNA"/>
</dbReference>
<dbReference type="Proteomes" id="UP000029738">
    <property type="component" value="Unassembled WGS sequence"/>
</dbReference>
<reference evidence="2" key="1">
    <citation type="journal article" date="2015" name="Genome Announc.">
        <title>Draft Genome Sequence of Tolypothrix boutellei Strain VB521301.</title>
        <authorList>
            <person name="Chandrababunaidu M.M."/>
            <person name="Singh D."/>
            <person name="Sen D."/>
            <person name="Bhan S."/>
            <person name="Das S."/>
            <person name="Gupta A."/>
            <person name="Adhikary S.P."/>
            <person name="Tripathy S."/>
        </authorList>
    </citation>
    <scope>NUCLEOTIDE SEQUENCE</scope>
    <source>
        <strain evidence="2">VB521301</strain>
    </source>
</reference>
<keyword evidence="3" id="KW-1185">Reference proteome</keyword>
<proteinExistence type="predicted"/>
<dbReference type="STRING" id="1479485.DA73_0218095"/>
<dbReference type="EMBL" id="JHEG04000001">
    <property type="protein sequence ID" value="KAF3886437.1"/>
    <property type="molecule type" value="Genomic_DNA"/>
</dbReference>
<dbReference type="AlphaFoldDB" id="A0A0C1RE44"/>
<evidence type="ECO:0000313" key="3">
    <source>
        <dbReference type="Proteomes" id="UP000029738"/>
    </source>
</evidence>
<reference evidence="1" key="2">
    <citation type="submission" date="2019-11" db="EMBL/GenBank/DDBJ databases">
        <title>Improved Assembly of Tolypothrix boutellei genome.</title>
        <authorList>
            <person name="Sarangi A.N."/>
            <person name="Mukherjee M."/>
            <person name="Ghosh S."/>
            <person name="Singh D."/>
            <person name="Das A."/>
            <person name="Kant S."/>
            <person name="Prusty A."/>
            <person name="Tripathy S."/>
        </authorList>
    </citation>
    <scope>NUCLEOTIDE SEQUENCE</scope>
    <source>
        <strain evidence="1">VB521301</strain>
    </source>
</reference>
<dbReference type="RefSeq" id="WP_050045763.1">
    <property type="nucleotide sequence ID" value="NZ_JHEG04000001.1"/>
</dbReference>